<keyword evidence="3" id="KW-1185">Reference proteome</keyword>
<evidence type="ECO:0000256" key="1">
    <source>
        <dbReference type="SAM" id="Phobius"/>
    </source>
</evidence>
<gene>
    <name evidence="2" type="ORF">BA890_08525</name>
</gene>
<keyword evidence="1" id="KW-0472">Membrane</keyword>
<dbReference type="KEGG" id="vna:PN96_04805"/>
<sequence>MNKSQFEHWSKTRTKGFLQYVLFNSISILFVVFAIRFIVHSINSDEVSMIDFIFEQLLEMVVILLVLPFSFWCSWVIQEARYEKEKDKK</sequence>
<dbReference type="EMBL" id="CP016345">
    <property type="protein sequence ID" value="ANQ12811.1"/>
    <property type="molecule type" value="Genomic_DNA"/>
</dbReference>
<name>A0AAN0Y2P8_VIBNA</name>
<keyword evidence="1" id="KW-1133">Transmembrane helix</keyword>
<dbReference type="Proteomes" id="UP000092741">
    <property type="component" value="Chromosome 1"/>
</dbReference>
<feature type="transmembrane region" description="Helical" evidence="1">
    <location>
        <begin position="58"/>
        <end position="77"/>
    </location>
</feature>
<evidence type="ECO:0000313" key="2">
    <source>
        <dbReference type="EMBL" id="ANQ12811.1"/>
    </source>
</evidence>
<organism evidence="2 3">
    <name type="scientific">Vibrio natriegens NBRC 15636 = ATCC 14048 = DSM 759</name>
    <dbReference type="NCBI Taxonomy" id="1219067"/>
    <lineage>
        <taxon>Bacteria</taxon>
        <taxon>Pseudomonadati</taxon>
        <taxon>Pseudomonadota</taxon>
        <taxon>Gammaproteobacteria</taxon>
        <taxon>Vibrionales</taxon>
        <taxon>Vibrionaceae</taxon>
        <taxon>Vibrio</taxon>
    </lineage>
</organism>
<proteinExistence type="predicted"/>
<evidence type="ECO:0000313" key="3">
    <source>
        <dbReference type="Proteomes" id="UP000092741"/>
    </source>
</evidence>
<keyword evidence="1" id="KW-0812">Transmembrane</keyword>
<reference evidence="2 3" key="1">
    <citation type="submission" date="2016-07" db="EMBL/GenBank/DDBJ databases">
        <title>Developing Vibrio natriegens as a novel, fast-growing host for biotechnology.</title>
        <authorList>
            <person name="Weinstock M.T."/>
            <person name="Hesek E.D."/>
            <person name="Wilson C.M."/>
            <person name="Gibson D.G."/>
        </authorList>
    </citation>
    <scope>NUCLEOTIDE SEQUENCE [LARGE SCALE GENOMIC DNA]</scope>
    <source>
        <strain evidence="2 3">ATCC 14048</strain>
    </source>
</reference>
<accession>A0AAN0Y2P8</accession>
<dbReference type="AlphaFoldDB" id="A0AAN0Y2P8"/>
<protein>
    <submittedName>
        <fullName evidence="2">Uncharacterized protein</fullName>
    </submittedName>
</protein>
<feature type="transmembrane region" description="Helical" evidence="1">
    <location>
        <begin position="20"/>
        <end position="38"/>
    </location>
</feature>